<dbReference type="PANTHER" id="PTHR34502:SF5">
    <property type="entry name" value="DUF6594 DOMAIN-CONTAINING PROTEIN"/>
    <property type="match status" value="1"/>
</dbReference>
<evidence type="ECO:0000256" key="1">
    <source>
        <dbReference type="SAM" id="Phobius"/>
    </source>
</evidence>
<feature type="transmembrane region" description="Helical" evidence="1">
    <location>
        <begin position="230"/>
        <end position="251"/>
    </location>
</feature>
<reference evidence="3" key="1">
    <citation type="journal article" date="2020" name="Stud. Mycol.">
        <title>101 Dothideomycetes genomes: a test case for predicting lifestyles and emergence of pathogens.</title>
        <authorList>
            <person name="Haridas S."/>
            <person name="Albert R."/>
            <person name="Binder M."/>
            <person name="Bloem J."/>
            <person name="Labutti K."/>
            <person name="Salamov A."/>
            <person name="Andreopoulos B."/>
            <person name="Baker S."/>
            <person name="Barry K."/>
            <person name="Bills G."/>
            <person name="Bluhm B."/>
            <person name="Cannon C."/>
            <person name="Castanera R."/>
            <person name="Culley D."/>
            <person name="Daum C."/>
            <person name="Ezra D."/>
            <person name="Gonzalez J."/>
            <person name="Henrissat B."/>
            <person name="Kuo A."/>
            <person name="Liang C."/>
            <person name="Lipzen A."/>
            <person name="Lutzoni F."/>
            <person name="Magnuson J."/>
            <person name="Mondo S."/>
            <person name="Nolan M."/>
            <person name="Ohm R."/>
            <person name="Pangilinan J."/>
            <person name="Park H.-J."/>
            <person name="Ramirez L."/>
            <person name="Alfaro M."/>
            <person name="Sun H."/>
            <person name="Tritt A."/>
            <person name="Yoshinaga Y."/>
            <person name="Zwiers L.-H."/>
            <person name="Turgeon B."/>
            <person name="Goodwin S."/>
            <person name="Spatafora J."/>
            <person name="Crous P."/>
            <person name="Grigoriev I."/>
        </authorList>
    </citation>
    <scope>NUCLEOTIDE SEQUENCE</scope>
    <source>
        <strain evidence="3">CBS 115976</strain>
    </source>
</reference>
<dbReference type="EMBL" id="MU004239">
    <property type="protein sequence ID" value="KAF2666096.1"/>
    <property type="molecule type" value="Genomic_DNA"/>
</dbReference>
<dbReference type="Proteomes" id="UP000799302">
    <property type="component" value="Unassembled WGS sequence"/>
</dbReference>
<keyword evidence="1" id="KW-0812">Transmembrane</keyword>
<name>A0A6A6U350_9PEZI</name>
<organism evidence="3 4">
    <name type="scientific">Microthyrium microscopicum</name>
    <dbReference type="NCBI Taxonomy" id="703497"/>
    <lineage>
        <taxon>Eukaryota</taxon>
        <taxon>Fungi</taxon>
        <taxon>Dikarya</taxon>
        <taxon>Ascomycota</taxon>
        <taxon>Pezizomycotina</taxon>
        <taxon>Dothideomycetes</taxon>
        <taxon>Dothideomycetes incertae sedis</taxon>
        <taxon>Microthyriales</taxon>
        <taxon>Microthyriaceae</taxon>
        <taxon>Microthyrium</taxon>
    </lineage>
</organism>
<keyword evidence="1" id="KW-1133">Transmembrane helix</keyword>
<keyword evidence="1" id="KW-0472">Membrane</keyword>
<evidence type="ECO:0000313" key="3">
    <source>
        <dbReference type="EMBL" id="KAF2666096.1"/>
    </source>
</evidence>
<feature type="domain" description="DUF6594" evidence="2">
    <location>
        <begin position="22"/>
        <end position="263"/>
    </location>
</feature>
<gene>
    <name evidence="3" type="ORF">BT63DRAFT_49631</name>
</gene>
<evidence type="ECO:0000259" key="2">
    <source>
        <dbReference type="Pfam" id="PF20237"/>
    </source>
</evidence>
<dbReference type="AlphaFoldDB" id="A0A6A6U350"/>
<dbReference type="InterPro" id="IPR046529">
    <property type="entry name" value="DUF6594"/>
</dbReference>
<proteinExistence type="predicted"/>
<dbReference type="Pfam" id="PF20237">
    <property type="entry name" value="DUF6594"/>
    <property type="match status" value="1"/>
</dbReference>
<feature type="transmembrane region" description="Helical" evidence="1">
    <location>
        <begin position="206"/>
        <end position="224"/>
    </location>
</feature>
<sequence>MPGITKSQAVLLSYDRLPEGAPQVAHLTSLDPHLNISRSYAFLRRLDLIYWQQELAELENRFKKVGLSGESLQTDKVVSSQGDITELRDKMREYRLALINDSLVESLPTPAYRDILTSADMLEIGYDRKEKQIHLDRHDLVSLTPCPDHAIATVSNLVASIALKMEYVSENLLLGPLVERINPGPGKRPRKTIYAYGRWVNYMSRLIVAGTITTAIVGPVLILAKLPSPGWRLAVCGISAAFYPLFFSAIIRPKTSELVFISAR</sequence>
<evidence type="ECO:0000313" key="4">
    <source>
        <dbReference type="Proteomes" id="UP000799302"/>
    </source>
</evidence>
<dbReference type="OrthoDB" id="5342093at2759"/>
<accession>A0A6A6U350</accession>
<dbReference type="PANTHER" id="PTHR34502">
    <property type="entry name" value="DUF6594 DOMAIN-CONTAINING PROTEIN-RELATED"/>
    <property type="match status" value="1"/>
</dbReference>
<keyword evidence="4" id="KW-1185">Reference proteome</keyword>
<protein>
    <recommendedName>
        <fullName evidence="2">DUF6594 domain-containing protein</fullName>
    </recommendedName>
</protein>